<dbReference type="Proteomes" id="UP000702425">
    <property type="component" value="Unassembled WGS sequence"/>
</dbReference>
<reference evidence="1 2" key="1">
    <citation type="journal article" date="2020" name="Sci. Rep.">
        <title>A novel cyanobacterial geosmin producer, revising GeoA distribution and dispersion patterns in Bacteria.</title>
        <authorList>
            <person name="Churro C."/>
            <person name="Semedo-Aguiar A.P."/>
            <person name="Silva A.D."/>
            <person name="Pereira-Leal J.B."/>
            <person name="Leite R.B."/>
        </authorList>
    </citation>
    <scope>NUCLEOTIDE SEQUENCE [LARGE SCALE GENOMIC DNA]</scope>
    <source>
        <strain evidence="1 2">IPMA8</strain>
    </source>
</reference>
<keyword evidence="2" id="KW-1185">Reference proteome</keyword>
<name>A0ABX2D073_9CYAN</name>
<dbReference type="EMBL" id="SRRZ01000058">
    <property type="protein sequence ID" value="NQE35538.1"/>
    <property type="molecule type" value="Genomic_DNA"/>
</dbReference>
<gene>
    <name evidence="1" type="ORF">E5S67_03273</name>
</gene>
<evidence type="ECO:0000313" key="1">
    <source>
        <dbReference type="EMBL" id="NQE35538.1"/>
    </source>
</evidence>
<protein>
    <submittedName>
        <fullName evidence="1">Uncharacterized protein</fullName>
    </submittedName>
</protein>
<accession>A0ABX2D073</accession>
<organism evidence="1 2">
    <name type="scientific">Microcoleus asticus IPMA8</name>
    <dbReference type="NCBI Taxonomy" id="2563858"/>
    <lineage>
        <taxon>Bacteria</taxon>
        <taxon>Bacillati</taxon>
        <taxon>Cyanobacteriota</taxon>
        <taxon>Cyanophyceae</taxon>
        <taxon>Oscillatoriophycideae</taxon>
        <taxon>Oscillatoriales</taxon>
        <taxon>Microcoleaceae</taxon>
        <taxon>Microcoleus</taxon>
        <taxon>Microcoleus asticus</taxon>
    </lineage>
</organism>
<evidence type="ECO:0000313" key="2">
    <source>
        <dbReference type="Proteomes" id="UP000702425"/>
    </source>
</evidence>
<comment type="caution">
    <text evidence="1">The sequence shown here is derived from an EMBL/GenBank/DDBJ whole genome shotgun (WGS) entry which is preliminary data.</text>
</comment>
<proteinExistence type="predicted"/>
<sequence length="80" mass="7516">METGSGADTAGCDDITVGNAILGGVAGDAASGVSDAVGVGAGDITSGGVCGAASFFVPKTNSFIALPSGLRFLVLISALP</sequence>